<dbReference type="HAMAP" id="MF_00178">
    <property type="entry name" value="Lumazine_synth"/>
    <property type="match status" value="1"/>
</dbReference>
<evidence type="ECO:0000256" key="6">
    <source>
        <dbReference type="ARBA" id="ARBA00048785"/>
    </source>
</evidence>
<keyword evidence="9" id="KW-1185">Reference proteome</keyword>
<dbReference type="EMBL" id="CP010401">
    <property type="protein sequence ID" value="ALE03852.1"/>
    <property type="molecule type" value="Genomic_DNA"/>
</dbReference>
<dbReference type="GO" id="GO:0000906">
    <property type="term" value="F:6,7-dimethyl-8-ribityllumazine synthase activity"/>
    <property type="evidence" value="ECO:0007669"/>
    <property type="project" value="UniProtKB-UniRule"/>
</dbReference>
<evidence type="ECO:0000256" key="1">
    <source>
        <dbReference type="ARBA" id="ARBA00004917"/>
    </source>
</evidence>
<dbReference type="Gene3D" id="3.40.50.960">
    <property type="entry name" value="Lumazine/riboflavin synthase"/>
    <property type="match status" value="1"/>
</dbReference>
<protein>
    <recommendedName>
        <fullName evidence="3 7">6,7-dimethyl-8-ribityllumazine synthase</fullName>
        <shortName evidence="7">DMRL synthase</shortName>
        <shortName evidence="7">LS</shortName>
        <shortName evidence="7">Lumazine synthase</shortName>
        <ecNumber evidence="3 7">2.5.1.78</ecNumber>
    </recommendedName>
</protein>
<proteinExistence type="inferred from homology"/>
<dbReference type="InterPro" id="IPR034964">
    <property type="entry name" value="LS"/>
</dbReference>
<dbReference type="CDD" id="cd09209">
    <property type="entry name" value="Lumazine_synthase-I"/>
    <property type="match status" value="1"/>
</dbReference>
<accession>A0A0M4LK93</accession>
<feature type="binding site" evidence="7">
    <location>
        <begin position="80"/>
        <end position="81"/>
    </location>
    <ligand>
        <name>(2S)-2-hydroxy-3-oxobutyl phosphate</name>
        <dbReference type="ChEBI" id="CHEBI:58830"/>
    </ligand>
</feature>
<dbReference type="NCBIfam" id="TIGR00114">
    <property type="entry name" value="lumazine-synth"/>
    <property type="match status" value="1"/>
</dbReference>
<dbReference type="GO" id="GO:0009231">
    <property type="term" value="P:riboflavin biosynthetic process"/>
    <property type="evidence" value="ECO:0007669"/>
    <property type="project" value="UniProtKB-UniRule"/>
</dbReference>
<comment type="similarity">
    <text evidence="2 7">Belongs to the DMRL synthase family.</text>
</comment>
<keyword evidence="4 7" id="KW-0686">Riboflavin biosynthesis</keyword>
<dbReference type="AlphaFoldDB" id="A0A0M4LK93"/>
<gene>
    <name evidence="7" type="primary">ribH</name>
    <name evidence="8" type="ORF">PU02_1038</name>
</gene>
<dbReference type="PATRIC" id="fig|1318743.3.peg.1052"/>
<dbReference type="PANTHER" id="PTHR21058:SF0">
    <property type="entry name" value="6,7-DIMETHYL-8-RIBITYLLUMAZINE SYNTHASE"/>
    <property type="match status" value="1"/>
</dbReference>
<dbReference type="UniPathway" id="UPA00275">
    <property type="reaction ID" value="UER00404"/>
</dbReference>
<dbReference type="EC" id="2.5.1.78" evidence="3 7"/>
<dbReference type="Proteomes" id="UP000057213">
    <property type="component" value="Chromosome"/>
</dbReference>
<dbReference type="SUPFAM" id="SSF52121">
    <property type="entry name" value="Lumazine synthase"/>
    <property type="match status" value="1"/>
</dbReference>
<dbReference type="STRING" id="1318743.PU02_1038"/>
<feature type="binding site" evidence="7">
    <location>
        <position position="122"/>
    </location>
    <ligand>
        <name>(2S)-2-hydroxy-3-oxobutyl phosphate</name>
        <dbReference type="ChEBI" id="CHEBI:58830"/>
    </ligand>
</feature>
<keyword evidence="5 7" id="KW-0808">Transferase</keyword>
<dbReference type="KEGG" id="banc:PU02_1038"/>
<dbReference type="Pfam" id="PF00885">
    <property type="entry name" value="DMRL_synthase"/>
    <property type="match status" value="1"/>
</dbReference>
<dbReference type="RefSeq" id="WP_053944341.1">
    <property type="nucleotide sequence ID" value="NZ_CP010401.1"/>
</dbReference>
<feature type="binding site" evidence="7">
    <location>
        <position position="108"/>
    </location>
    <ligand>
        <name>5-amino-6-(D-ribitylamino)uracil</name>
        <dbReference type="ChEBI" id="CHEBI:15934"/>
    </ligand>
</feature>
<comment type="pathway">
    <text evidence="1 7">Cofactor biosynthesis; riboflavin biosynthesis; riboflavin from 2-hydroxy-3-oxobutyl phosphate and 5-amino-6-(D-ribitylamino)uracil: step 1/2.</text>
</comment>
<dbReference type="OrthoDB" id="9809709at2"/>
<evidence type="ECO:0000313" key="9">
    <source>
        <dbReference type="Proteomes" id="UP000057213"/>
    </source>
</evidence>
<evidence type="ECO:0000313" key="8">
    <source>
        <dbReference type="EMBL" id="ALE03852.1"/>
    </source>
</evidence>
<dbReference type="PANTHER" id="PTHR21058">
    <property type="entry name" value="6,7-DIMETHYL-8-RIBITYLLUMAZINE SYNTHASE DMRL SYNTHASE LUMAZINE SYNTHASE"/>
    <property type="match status" value="1"/>
</dbReference>
<evidence type="ECO:0000256" key="7">
    <source>
        <dbReference type="HAMAP-Rule" id="MF_00178"/>
    </source>
</evidence>
<feature type="active site" description="Proton donor" evidence="7">
    <location>
        <position position="83"/>
    </location>
</feature>
<name>A0A0M4LK93_9HYPH</name>
<feature type="binding site" evidence="7">
    <location>
        <position position="18"/>
    </location>
    <ligand>
        <name>5-amino-6-(D-ribitylamino)uracil</name>
        <dbReference type="ChEBI" id="CHEBI:15934"/>
    </ligand>
</feature>
<feature type="binding site" evidence="7">
    <location>
        <begin position="75"/>
        <end position="77"/>
    </location>
    <ligand>
        <name>5-amino-6-(D-ribitylamino)uracil</name>
        <dbReference type="ChEBI" id="CHEBI:15934"/>
    </ligand>
</feature>
<evidence type="ECO:0000256" key="3">
    <source>
        <dbReference type="ARBA" id="ARBA00012664"/>
    </source>
</evidence>
<dbReference type="GO" id="GO:0005829">
    <property type="term" value="C:cytosol"/>
    <property type="evidence" value="ECO:0007669"/>
    <property type="project" value="TreeGrafter"/>
</dbReference>
<sequence>MRQKAHIGSHLLIVEARFYHELSDALLMGAASVLQRSGASYDVVSVPGALEIPGAIAFAEDNKKIFYDGYVALGCIIRGETYHFEIVANNSCMALMNLTTHRRLAIGNGILTVENEKQAWERAREDRKNKGGFAAQAALCMIALKKQFGESH</sequence>
<evidence type="ECO:0000256" key="4">
    <source>
        <dbReference type="ARBA" id="ARBA00022619"/>
    </source>
</evidence>
<dbReference type="InterPro" id="IPR002180">
    <property type="entry name" value="LS/RS"/>
</dbReference>
<organism evidence="8 9">
    <name type="scientific">Bartonella ancashensis</name>
    <dbReference type="NCBI Taxonomy" id="1318743"/>
    <lineage>
        <taxon>Bacteria</taxon>
        <taxon>Pseudomonadati</taxon>
        <taxon>Pseudomonadota</taxon>
        <taxon>Alphaproteobacteria</taxon>
        <taxon>Hyphomicrobiales</taxon>
        <taxon>Bartonellaceae</taxon>
        <taxon>Bartonella</taxon>
    </lineage>
</organism>
<feature type="binding site" evidence="7">
    <location>
        <begin position="49"/>
        <end position="51"/>
    </location>
    <ligand>
        <name>5-amino-6-(D-ribitylamino)uracil</name>
        <dbReference type="ChEBI" id="CHEBI:15934"/>
    </ligand>
</feature>
<dbReference type="NCBIfam" id="NF000814">
    <property type="entry name" value="PRK00061.2-2"/>
    <property type="match status" value="1"/>
</dbReference>
<comment type="catalytic activity">
    <reaction evidence="6 7">
        <text>(2S)-2-hydroxy-3-oxobutyl phosphate + 5-amino-6-(D-ribitylamino)uracil = 6,7-dimethyl-8-(1-D-ribityl)lumazine + phosphate + 2 H2O + H(+)</text>
        <dbReference type="Rhea" id="RHEA:26152"/>
        <dbReference type="ChEBI" id="CHEBI:15377"/>
        <dbReference type="ChEBI" id="CHEBI:15378"/>
        <dbReference type="ChEBI" id="CHEBI:15934"/>
        <dbReference type="ChEBI" id="CHEBI:43474"/>
        <dbReference type="ChEBI" id="CHEBI:58201"/>
        <dbReference type="ChEBI" id="CHEBI:58830"/>
        <dbReference type="EC" id="2.5.1.78"/>
    </reaction>
</comment>
<dbReference type="GO" id="GO:0009349">
    <property type="term" value="C:riboflavin synthase complex"/>
    <property type="evidence" value="ECO:0007669"/>
    <property type="project" value="UniProtKB-UniRule"/>
</dbReference>
<reference evidence="8 9" key="1">
    <citation type="journal article" date="2015" name="Genome Announc.">
        <title>Complete Genome Sequence of Bartonella ancashensis Strain 20.00, Isolated from the Blood of a Patient with Verruga Peruana.</title>
        <authorList>
            <person name="Hang J."/>
            <person name="Mullins K.E."/>
            <person name="Clifford R.J."/>
            <person name="Onmus-Leone F."/>
            <person name="Yang Y."/>
            <person name="Jiang J."/>
            <person name="Leguia M."/>
            <person name="Kasper M.R."/>
            <person name="Maguina C."/>
            <person name="Lesho E.P."/>
            <person name="Jarman R.G."/>
            <person name="Richards A.L."/>
            <person name="Blazes D."/>
        </authorList>
    </citation>
    <scope>NUCLEOTIDE SEQUENCE [LARGE SCALE GENOMIC DNA]</scope>
    <source>
        <strain evidence="8 9">20.00</strain>
    </source>
</reference>
<dbReference type="InterPro" id="IPR036467">
    <property type="entry name" value="LS/RS_sf"/>
</dbReference>
<evidence type="ECO:0000256" key="5">
    <source>
        <dbReference type="ARBA" id="ARBA00022679"/>
    </source>
</evidence>
<comment type="function">
    <text evidence="7">Catalyzes the formation of 6,7-dimethyl-8-ribityllumazine by condensation of 5-amino-6-(D-ribitylamino)uracil with 3,4-dihydroxy-2-butanone 4-phosphate. This is the penultimate step in the biosynthesis of riboflavin.</text>
</comment>
<evidence type="ECO:0000256" key="2">
    <source>
        <dbReference type="ARBA" id="ARBA00007424"/>
    </source>
</evidence>